<dbReference type="EMBL" id="CM010717">
    <property type="protein sequence ID" value="RZC55228.1"/>
    <property type="molecule type" value="Genomic_DNA"/>
</dbReference>
<reference evidence="2 3" key="1">
    <citation type="journal article" date="2018" name="Science">
        <title>The opium poppy genome and morphinan production.</title>
        <authorList>
            <person name="Guo L."/>
            <person name="Winzer T."/>
            <person name="Yang X."/>
            <person name="Li Y."/>
            <person name="Ning Z."/>
            <person name="He Z."/>
            <person name="Teodor R."/>
            <person name="Lu Y."/>
            <person name="Bowser T.A."/>
            <person name="Graham I.A."/>
            <person name="Ye K."/>
        </authorList>
    </citation>
    <scope>NUCLEOTIDE SEQUENCE [LARGE SCALE GENOMIC DNA]</scope>
    <source>
        <strain evidence="3">cv. HN1</strain>
        <tissue evidence="2">Leaves</tissue>
    </source>
</reference>
<gene>
    <name evidence="2" type="ORF">C5167_014081</name>
</gene>
<dbReference type="PANTHER" id="PTHR34049:SF2">
    <property type="entry name" value="F-BOX DOMAIN CONTAINING PROTEIN, EXPRESSED"/>
    <property type="match status" value="1"/>
</dbReference>
<evidence type="ECO:0000256" key="1">
    <source>
        <dbReference type="SAM" id="MobiDB-lite"/>
    </source>
</evidence>
<evidence type="ECO:0008006" key="4">
    <source>
        <dbReference type="Google" id="ProtNLM"/>
    </source>
</evidence>
<protein>
    <recommendedName>
        <fullName evidence="4">F-box domain-containing protein</fullName>
    </recommendedName>
</protein>
<name>A0A4Y7J645_PAPSO</name>
<dbReference type="Gramene" id="RZC55228">
    <property type="protein sequence ID" value="RZC55228"/>
    <property type="gene ID" value="C5167_014081"/>
</dbReference>
<dbReference type="PANTHER" id="PTHR34049">
    <property type="entry name" value="F-BOX PROTEIN SKIP27"/>
    <property type="match status" value="1"/>
</dbReference>
<dbReference type="STRING" id="3469.A0A4Y7J645"/>
<dbReference type="InterPro" id="IPR045286">
    <property type="entry name" value="FBS1-like"/>
</dbReference>
<sequence>MGKVVPKNKESATGRKQNRKRGLRGSLDVKKEYVKPGALAQLRYSSRASSAKLCTDLGKKRVVMLDSSPSSSKTNSSSSSGDLALPTDFVVQTPPTRSPERVNLSPIVGFGPVDLVVNRLNRGPRTPKTPRWEHLGSDSRLESLPMDILVKLLCHLHHDQLRPVFHVSQKIRKAVLMARQFHFNYTTPDRVRQEMLRTKTPLPTEHWPFVSKGEGKGVFCSSPHTPKAPRHGPRPPSRYKDAEVRQIAAVLFQESALTSKFIVPPSLSKSVCKSLASTRALFCEDELCHAVAQNKLR</sequence>
<dbReference type="AlphaFoldDB" id="A0A4Y7J645"/>
<proteinExistence type="predicted"/>
<feature type="compositionally biased region" description="Low complexity" evidence="1">
    <location>
        <begin position="67"/>
        <end position="80"/>
    </location>
</feature>
<dbReference type="Proteomes" id="UP000316621">
    <property type="component" value="Chromosome 3"/>
</dbReference>
<dbReference type="OrthoDB" id="514005at2759"/>
<evidence type="ECO:0000313" key="3">
    <source>
        <dbReference type="Proteomes" id="UP000316621"/>
    </source>
</evidence>
<feature type="region of interest" description="Disordered" evidence="1">
    <location>
        <begin position="65"/>
        <end position="103"/>
    </location>
</feature>
<dbReference type="OMA" id="IKIICCL"/>
<keyword evidence="3" id="KW-1185">Reference proteome</keyword>
<feature type="region of interest" description="Disordered" evidence="1">
    <location>
        <begin position="1"/>
        <end position="29"/>
    </location>
</feature>
<accession>A0A4Y7J645</accession>
<organism evidence="2 3">
    <name type="scientific">Papaver somniferum</name>
    <name type="common">Opium poppy</name>
    <dbReference type="NCBI Taxonomy" id="3469"/>
    <lineage>
        <taxon>Eukaryota</taxon>
        <taxon>Viridiplantae</taxon>
        <taxon>Streptophyta</taxon>
        <taxon>Embryophyta</taxon>
        <taxon>Tracheophyta</taxon>
        <taxon>Spermatophyta</taxon>
        <taxon>Magnoliopsida</taxon>
        <taxon>Ranunculales</taxon>
        <taxon>Papaveraceae</taxon>
        <taxon>Papaveroideae</taxon>
        <taxon>Papaver</taxon>
    </lineage>
</organism>
<evidence type="ECO:0000313" key="2">
    <source>
        <dbReference type="EMBL" id="RZC55228.1"/>
    </source>
</evidence>